<name>A0ABM1ZE69_AEDAL</name>
<evidence type="ECO:0000256" key="1">
    <source>
        <dbReference type="SAM" id="Coils"/>
    </source>
</evidence>
<dbReference type="InterPro" id="IPR008042">
    <property type="entry name" value="Retrotrans_Pao"/>
</dbReference>
<dbReference type="PANTHER" id="PTHR47331:SF1">
    <property type="entry name" value="GAG-LIKE PROTEIN"/>
    <property type="match status" value="1"/>
</dbReference>
<feature type="region of interest" description="Disordered" evidence="2">
    <location>
        <begin position="1965"/>
        <end position="2022"/>
    </location>
</feature>
<dbReference type="InterPro" id="IPR036397">
    <property type="entry name" value="RNaseH_sf"/>
</dbReference>
<proteinExistence type="predicted"/>
<dbReference type="RefSeq" id="XP_062708672.1">
    <property type="nucleotide sequence ID" value="XM_062852688.1"/>
</dbReference>
<dbReference type="Pfam" id="PF18701">
    <property type="entry name" value="DUF5641"/>
    <property type="match status" value="1"/>
</dbReference>
<evidence type="ECO:0000313" key="4">
    <source>
        <dbReference type="EnsemblMetazoa" id="AALFPA23_017607.P25770"/>
    </source>
</evidence>
<feature type="coiled-coil region" evidence="1">
    <location>
        <begin position="71"/>
        <end position="98"/>
    </location>
</feature>
<dbReference type="PANTHER" id="PTHR47331">
    <property type="entry name" value="PHD-TYPE DOMAIN-CONTAINING PROTEIN"/>
    <property type="match status" value="1"/>
</dbReference>
<evidence type="ECO:0000313" key="5">
    <source>
        <dbReference type="Proteomes" id="UP000069940"/>
    </source>
</evidence>
<dbReference type="Pfam" id="PF05380">
    <property type="entry name" value="Peptidase_A17"/>
    <property type="match status" value="1"/>
</dbReference>
<keyword evidence="5" id="KW-1185">Reference proteome</keyword>
<feature type="compositionally biased region" description="Basic and acidic residues" evidence="2">
    <location>
        <begin position="1983"/>
        <end position="2001"/>
    </location>
</feature>
<dbReference type="EnsemblMetazoa" id="AALFPA23_017607.R25770">
    <property type="protein sequence ID" value="AALFPA23_017607.P25770"/>
    <property type="gene ID" value="AALFPA23_017607"/>
</dbReference>
<dbReference type="InterPro" id="IPR001584">
    <property type="entry name" value="Integrase_cat-core"/>
</dbReference>
<sequence>MAEEESLRELSREERQLKNSLKAIVKFVNEFQRSTQENQIEVRLEALENVMQKFYSVRRKIEIAMDEVDPEEDDEDVKETAEERKKRLEKATAIREAQYDEAIRVVEEKYCEVKAALISLRPPKPSSSQSTAGVQAHVDSGTSRVKLPDIKLPSFSGKIKEWITFRDTFRSLIHNNRQLAPIDKFTYLRSSVHGDALQEICSVELSAENYEVAWKALEKKFENKKLIVKAHLDAIFSVEPLRRENCDALNHLINEFDRNLQMLNKIGENTANWSTILAYMLCSRLDSATLRLWESHHNSKDVPEFDELLEFLRDHCLVLQSIAPCKPIESEQKRARVTTTYTSSESARKCLFCAEPFHLPFKCNKFKGLTINQRVEEANKKRLCRNCLSAGHYAEGCSKGSCTKCGRNHHTMLHFENAPTSPRAPKPSVPQTQDQTRAAGQTQPQPSQTPPKDQTQTPTQPATQTTNSYPVIQSSSQHTPPQPTTDPHATVTLKAVKQSENMQSLPRQVLMSTAIVRVQDPFGNVSFARTLLDSCSEFCYVTTSFSKKLKLKETPALLKVEGIGSGSVTSTKSVEARIQPRQATLSAFDEDMQFYVLPKITRTLPISPVQVKVLEIPSDIVLADPTFGEPGPIDMIIGAEFYIDLLAAGRRKLSDSGPTLRETVFGWIVSGRVPEVPANIPRTSTFVSTMVDLQELIAKFWELETCHINSTNSVEETACEEIFNRTTTRNEEGKFVVALPRKEHVMEKLGESKNIAIKRFLSLERRLDSDQELKAMYTEFIHEYQLMGHMKQVPEETDSEAPVYYLPHHAVLRPDSTTTKLRVVFDASCRTSTGVSLNDALMVGPVVQDPLLAILLRFRLHRIAVVSDVAKMYRMVLTQPTDHPLHKIVWRDSKDQPLKFFELTTVTYGTASAPYLATRCLKKLGEDCAPTHPVASEVIQHDFYVDDMLSGADSVEEAKTLVKQVKDVSDSAGFSLRKWNSNSSEVLRSIPKHLRDDRSMLELDSSNATVKTLGLRWNVSSDEFHFSFPQWKSNSSTITKRSIHSDAACLFDPLGLVGPVVVQAKIFIQQLWRLKCGWDDPLDESIQEMWREYRQNLMALETLTIPRWVGLSNDCVSVQLHGFSDASTVAYGACLYLRCVASDGSVTVRLITSKSRVAPLENLEQKKKKMTIPRLELSAALLLSHLYEKFVQVKAVPTAFFWTDFTIVNHWLGSPPSRWQVFVANRVSEIQHLTQGGTWSHVAGIENPADLISRGMSPAQLQYERRWFEGPQWLLQDQCYWPQASQTTEVLEDVTLLEERASQAFLTQGVPPNELFGLRWSYQELQRIVALLIRFKHNTTNRSSKRTGPVSLEELEEALIVLVRQAQQDSFPEEMADLGKQGEVKSSSRIRSLYPIMKAGIICVGGCLANAPVPETRKHPFILDHRHPLAIALARHYHYKFYHAGQQLLVATLRERFWPTNANSLARKVIHGCIPCFRRKPKVIDQLMADLPVERVTPSAPFLKVGVDYCGPFHISYPNRKSSPVKCYVAVFVCLSVKAIHLELVVDLTTQAFIAALRRFVARRGRPQLIMCDNATTFVGANRELKELCKQLNDRKFQDSVIKEAANDGIEFKFIPPRTPNFGGLWEAQVKSFKNHFKKAVGLRTLKNDEMLTALAQIEAVLNSRPMTAISSDPTDYEALTPGHFLVQRPLTAVADRTFDDVSINHLKMWEQAQSLTQQFWMKYSTQYLSDLQNRVKWTKKKADIAVGTMVLLKEENTPPLRWPLGRVVKVFLGTDGHVRVVTVRTKDGSFDRGITKHSTSASPLTPWVTSMKSKDQSVSLQVVKGQVSSSIVCVCLSKSLVLVKGNTEAIQFSMGDSIYSRSGALCTCHYTRYHRIPWRQPWYHLQVTSLVWLAMGPASSTVNRYDRGQVRSLPLEPIPARRYSKENSQAPLLPLWGNHQSMHFNHHPGGGPYKTKPSKMITTQANASTDATRQTRISTTNEPRRDEEANPQDEEKKLHPQDPVACVRCNRSTTRCDDETE</sequence>
<feature type="compositionally biased region" description="Low complexity" evidence="2">
    <location>
        <begin position="441"/>
        <end position="466"/>
    </location>
</feature>
<accession>A0ABM1ZE69</accession>
<evidence type="ECO:0000256" key="2">
    <source>
        <dbReference type="SAM" id="MobiDB-lite"/>
    </source>
</evidence>
<dbReference type="InterPro" id="IPR043502">
    <property type="entry name" value="DNA/RNA_pol_sf"/>
</dbReference>
<organism evidence="4 5">
    <name type="scientific">Aedes albopictus</name>
    <name type="common">Asian tiger mosquito</name>
    <name type="synonym">Stegomyia albopicta</name>
    <dbReference type="NCBI Taxonomy" id="7160"/>
    <lineage>
        <taxon>Eukaryota</taxon>
        <taxon>Metazoa</taxon>
        <taxon>Ecdysozoa</taxon>
        <taxon>Arthropoda</taxon>
        <taxon>Hexapoda</taxon>
        <taxon>Insecta</taxon>
        <taxon>Pterygota</taxon>
        <taxon>Neoptera</taxon>
        <taxon>Endopterygota</taxon>
        <taxon>Diptera</taxon>
        <taxon>Nematocera</taxon>
        <taxon>Culicoidea</taxon>
        <taxon>Culicidae</taxon>
        <taxon>Culicinae</taxon>
        <taxon>Aedini</taxon>
        <taxon>Aedes</taxon>
        <taxon>Stegomyia</taxon>
    </lineage>
</organism>
<feature type="compositionally biased region" description="Polar residues" evidence="2">
    <location>
        <begin position="429"/>
        <end position="440"/>
    </location>
</feature>
<reference evidence="4" key="2">
    <citation type="submission" date="2025-05" db="UniProtKB">
        <authorList>
            <consortium name="EnsemblMetazoa"/>
        </authorList>
    </citation>
    <scope>IDENTIFICATION</scope>
    <source>
        <strain evidence="4">Foshan</strain>
    </source>
</reference>
<dbReference type="CDD" id="cd01644">
    <property type="entry name" value="RT_pepA17"/>
    <property type="match status" value="1"/>
</dbReference>
<feature type="compositionally biased region" description="Polar residues" evidence="2">
    <location>
        <begin position="1965"/>
        <end position="1982"/>
    </location>
</feature>
<dbReference type="SUPFAM" id="SSF56672">
    <property type="entry name" value="DNA/RNA polymerases"/>
    <property type="match status" value="1"/>
</dbReference>
<keyword evidence="1" id="KW-0175">Coiled coil</keyword>
<dbReference type="InterPro" id="IPR040676">
    <property type="entry name" value="DUF5641"/>
</dbReference>
<feature type="region of interest" description="Disordered" evidence="2">
    <location>
        <begin position="416"/>
        <end position="488"/>
    </location>
</feature>
<dbReference type="GeneID" id="134288295"/>
<feature type="domain" description="Integrase catalytic" evidence="3">
    <location>
        <begin position="1497"/>
        <end position="1690"/>
    </location>
</feature>
<dbReference type="PROSITE" id="PS50994">
    <property type="entry name" value="INTEGRASE"/>
    <property type="match status" value="1"/>
</dbReference>
<dbReference type="Gene3D" id="3.30.420.10">
    <property type="entry name" value="Ribonuclease H-like superfamily/Ribonuclease H"/>
    <property type="match status" value="1"/>
</dbReference>
<dbReference type="SUPFAM" id="SSF53098">
    <property type="entry name" value="Ribonuclease H-like"/>
    <property type="match status" value="1"/>
</dbReference>
<dbReference type="InterPro" id="IPR005312">
    <property type="entry name" value="DUF1759"/>
</dbReference>
<evidence type="ECO:0000259" key="3">
    <source>
        <dbReference type="PROSITE" id="PS50994"/>
    </source>
</evidence>
<reference evidence="5" key="1">
    <citation type="journal article" date="2015" name="Proc. Natl. Acad. Sci. U.S.A.">
        <title>Genome sequence of the Asian Tiger mosquito, Aedes albopictus, reveals insights into its biology, genetics, and evolution.</title>
        <authorList>
            <person name="Chen X.G."/>
            <person name="Jiang X."/>
            <person name="Gu J."/>
            <person name="Xu M."/>
            <person name="Wu Y."/>
            <person name="Deng Y."/>
            <person name="Zhang C."/>
            <person name="Bonizzoni M."/>
            <person name="Dermauw W."/>
            <person name="Vontas J."/>
            <person name="Armbruster P."/>
            <person name="Huang X."/>
            <person name="Yang Y."/>
            <person name="Zhang H."/>
            <person name="He W."/>
            <person name="Peng H."/>
            <person name="Liu Y."/>
            <person name="Wu K."/>
            <person name="Chen J."/>
            <person name="Lirakis M."/>
            <person name="Topalis P."/>
            <person name="Van Leeuwen T."/>
            <person name="Hall A.B."/>
            <person name="Jiang X."/>
            <person name="Thorpe C."/>
            <person name="Mueller R.L."/>
            <person name="Sun C."/>
            <person name="Waterhouse R.M."/>
            <person name="Yan G."/>
            <person name="Tu Z.J."/>
            <person name="Fang X."/>
            <person name="James A.A."/>
        </authorList>
    </citation>
    <scope>NUCLEOTIDE SEQUENCE [LARGE SCALE GENOMIC DNA]</scope>
    <source>
        <strain evidence="5">Foshan</strain>
    </source>
</reference>
<protein>
    <recommendedName>
        <fullName evidence="3">Integrase catalytic domain-containing protein</fullName>
    </recommendedName>
</protein>
<dbReference type="InterPro" id="IPR012337">
    <property type="entry name" value="RNaseH-like_sf"/>
</dbReference>
<dbReference type="Proteomes" id="UP000069940">
    <property type="component" value="Unassembled WGS sequence"/>
</dbReference>
<dbReference type="Pfam" id="PF03564">
    <property type="entry name" value="DUF1759"/>
    <property type="match status" value="1"/>
</dbReference>